<dbReference type="InterPro" id="IPR039422">
    <property type="entry name" value="MarR/SlyA-like"/>
</dbReference>
<name>A0ABZ1BTZ8_9FIRM</name>
<keyword evidence="3" id="KW-1185">Reference proteome</keyword>
<reference evidence="3" key="1">
    <citation type="submission" date="2023-12" db="EMBL/GenBank/DDBJ databases">
        <title>Novel isolates from deep terrestrial aquifers shed light on the physiology and ecology of the class Limnochordia.</title>
        <authorList>
            <person name="Karnachuk O.V."/>
            <person name="Lukina A.P."/>
            <person name="Avakyan M.R."/>
            <person name="Kadnikov V."/>
            <person name="Begmatov S."/>
            <person name="Beletsky A.V."/>
            <person name="Mardanov A.V."/>
            <person name="Ravin N.V."/>
        </authorList>
    </citation>
    <scope>NUCLEOTIDE SEQUENCE [LARGE SCALE GENOMIC DNA]</scope>
    <source>
        <strain evidence="3">LN</strain>
    </source>
</reference>
<dbReference type="InterPro" id="IPR036388">
    <property type="entry name" value="WH-like_DNA-bd_sf"/>
</dbReference>
<dbReference type="Gene3D" id="1.10.10.10">
    <property type="entry name" value="Winged helix-like DNA-binding domain superfamily/Winged helix DNA-binding domain"/>
    <property type="match status" value="1"/>
</dbReference>
<proteinExistence type="predicted"/>
<dbReference type="SUPFAM" id="SSF46785">
    <property type="entry name" value="Winged helix' DNA-binding domain"/>
    <property type="match status" value="1"/>
</dbReference>
<dbReference type="Pfam" id="PF01047">
    <property type="entry name" value="MarR"/>
    <property type="match status" value="1"/>
</dbReference>
<dbReference type="PROSITE" id="PS50995">
    <property type="entry name" value="HTH_MARR_2"/>
    <property type="match status" value="1"/>
</dbReference>
<organism evidence="2 3">
    <name type="scientific">Geochorda subterranea</name>
    <dbReference type="NCBI Taxonomy" id="3109564"/>
    <lineage>
        <taxon>Bacteria</taxon>
        <taxon>Bacillati</taxon>
        <taxon>Bacillota</taxon>
        <taxon>Limnochordia</taxon>
        <taxon>Limnochordales</taxon>
        <taxon>Geochordaceae</taxon>
        <taxon>Geochorda</taxon>
    </lineage>
</organism>
<dbReference type="Proteomes" id="UP001333102">
    <property type="component" value="Chromosome"/>
</dbReference>
<dbReference type="PANTHER" id="PTHR33164">
    <property type="entry name" value="TRANSCRIPTIONAL REGULATOR, MARR FAMILY"/>
    <property type="match status" value="1"/>
</dbReference>
<accession>A0ABZ1BTZ8</accession>
<dbReference type="EMBL" id="CP141614">
    <property type="protein sequence ID" value="WRP15592.1"/>
    <property type="molecule type" value="Genomic_DNA"/>
</dbReference>
<evidence type="ECO:0000313" key="3">
    <source>
        <dbReference type="Proteomes" id="UP001333102"/>
    </source>
</evidence>
<gene>
    <name evidence="2" type="ORF">VLY81_05365</name>
</gene>
<feature type="domain" description="HTH marR-type" evidence="1">
    <location>
        <begin position="11"/>
        <end position="145"/>
    </location>
</feature>
<dbReference type="PANTHER" id="PTHR33164:SF57">
    <property type="entry name" value="MARR-FAMILY TRANSCRIPTIONAL REGULATOR"/>
    <property type="match status" value="1"/>
</dbReference>
<sequence length="158" mass="17058">MIAEAEVEVDRVTLGCRLDRALTALCRRLSQQAARAGMGLTPAQLFVLRALRGPHPVRVTDLAERLGIGASAVTLLLNRLEGMGLVARQRDTGDRRVVRVGLTPAGRDVLAQVEAERTRLVERHLARLSDAQAVAVVEALERLAQEEPGGEEADLVPS</sequence>
<dbReference type="RefSeq" id="WP_324669998.1">
    <property type="nucleotide sequence ID" value="NZ_CP141614.1"/>
</dbReference>
<dbReference type="SMART" id="SM00347">
    <property type="entry name" value="HTH_MARR"/>
    <property type="match status" value="1"/>
</dbReference>
<dbReference type="PRINTS" id="PR00598">
    <property type="entry name" value="HTHMARR"/>
</dbReference>
<evidence type="ECO:0000259" key="1">
    <source>
        <dbReference type="PROSITE" id="PS50995"/>
    </source>
</evidence>
<evidence type="ECO:0000313" key="2">
    <source>
        <dbReference type="EMBL" id="WRP15592.1"/>
    </source>
</evidence>
<dbReference type="InterPro" id="IPR000835">
    <property type="entry name" value="HTH_MarR-typ"/>
</dbReference>
<dbReference type="InterPro" id="IPR036390">
    <property type="entry name" value="WH_DNA-bd_sf"/>
</dbReference>
<protein>
    <submittedName>
        <fullName evidence="2">MarR family transcriptional regulator</fullName>
    </submittedName>
</protein>